<evidence type="ECO:0000313" key="3">
    <source>
        <dbReference type="Proteomes" id="UP001470752"/>
    </source>
</evidence>
<keyword evidence="3" id="KW-1185">Reference proteome</keyword>
<organism evidence="2 3">
    <name type="scientific">Blautia acetigignens</name>
    <dbReference type="NCBI Taxonomy" id="2981783"/>
    <lineage>
        <taxon>Bacteria</taxon>
        <taxon>Bacillati</taxon>
        <taxon>Bacillota</taxon>
        <taxon>Clostridia</taxon>
        <taxon>Lachnospirales</taxon>
        <taxon>Lachnospiraceae</taxon>
        <taxon>Blautia</taxon>
    </lineage>
</organism>
<protein>
    <recommendedName>
        <fullName evidence="4">DUF3021 family protein</fullName>
    </recommendedName>
</protein>
<name>A0ABV1CGZ7_9FIRM</name>
<comment type="caution">
    <text evidence="2">The sequence shown here is derived from an EMBL/GenBank/DDBJ whole genome shotgun (WGS) entry which is preliminary data.</text>
</comment>
<gene>
    <name evidence="2" type="ORF">AAAX94_01075</name>
</gene>
<dbReference type="RefSeq" id="WP_262579915.1">
    <property type="nucleotide sequence ID" value="NZ_JAOQJM010000019.1"/>
</dbReference>
<feature type="transmembrane region" description="Helical" evidence="1">
    <location>
        <begin position="98"/>
        <end position="118"/>
    </location>
</feature>
<reference evidence="2 3" key="1">
    <citation type="submission" date="2024-04" db="EMBL/GenBank/DDBJ databases">
        <title>Human intestinal bacterial collection.</title>
        <authorList>
            <person name="Pauvert C."/>
            <person name="Hitch T.C.A."/>
            <person name="Clavel T."/>
        </authorList>
    </citation>
    <scope>NUCLEOTIDE SEQUENCE [LARGE SCALE GENOMIC DNA]</scope>
    <source>
        <strain evidence="2 3">CLA-AA-H161</strain>
    </source>
</reference>
<keyword evidence="1" id="KW-0472">Membrane</keyword>
<keyword evidence="1" id="KW-0812">Transmembrane</keyword>
<dbReference type="Proteomes" id="UP001470752">
    <property type="component" value="Unassembled WGS sequence"/>
</dbReference>
<dbReference type="EMBL" id="JBBNFW010000070">
    <property type="protein sequence ID" value="MEQ2411644.1"/>
    <property type="molecule type" value="Genomic_DNA"/>
</dbReference>
<keyword evidence="1" id="KW-1133">Transmembrane helix</keyword>
<accession>A0ABV1CGZ7</accession>
<feature type="transmembrane region" description="Helical" evidence="1">
    <location>
        <begin position="73"/>
        <end position="92"/>
    </location>
</feature>
<evidence type="ECO:0000256" key="1">
    <source>
        <dbReference type="SAM" id="Phobius"/>
    </source>
</evidence>
<evidence type="ECO:0000313" key="2">
    <source>
        <dbReference type="EMBL" id="MEQ2411644.1"/>
    </source>
</evidence>
<proteinExistence type="predicted"/>
<sequence>MKLSVEQISRENEEEVIISRHIMLSTFFMCLLFNPASQLPVVSFFGRCILFTLVCMATLVVYYSRTELTLRGWWIRTILHAALLEAVLLPLAHHWEFWYGPLDAIIYASFILAAKILWHLVNFGQSIRTATQINEQLLRRQNGQKQGGV</sequence>
<feature type="transmembrane region" description="Helical" evidence="1">
    <location>
        <begin position="44"/>
        <end position="64"/>
    </location>
</feature>
<evidence type="ECO:0008006" key="4">
    <source>
        <dbReference type="Google" id="ProtNLM"/>
    </source>
</evidence>